<evidence type="ECO:0000259" key="5">
    <source>
        <dbReference type="PROSITE" id="PS51898"/>
    </source>
</evidence>
<dbReference type="PANTHER" id="PTHR34605:SF3">
    <property type="entry name" value="P CELL-TYPE AGGLUTINATION PROTEIN MAP4-LIKE-RELATED"/>
    <property type="match status" value="1"/>
</dbReference>
<proteinExistence type="predicted"/>
<evidence type="ECO:0000313" key="8">
    <source>
        <dbReference type="Proteomes" id="UP000281098"/>
    </source>
</evidence>
<gene>
    <name evidence="7" type="ORF">DF017_36425</name>
</gene>
<feature type="domain" description="Core-binding (CB)" evidence="6">
    <location>
        <begin position="1"/>
        <end position="73"/>
    </location>
</feature>
<dbReference type="EMBL" id="QTPM01000109">
    <property type="protein sequence ID" value="RQY78043.1"/>
    <property type="molecule type" value="Genomic_DNA"/>
</dbReference>
<sequence>MSAIDRYVEAATRENTRRSYQSAIRHFEVEWGGFLPASADAIARYLADHAETLSVNTLRARLAALAQWHQTQGFADPTKTPHVRKVLKGIAALHPATEKRARPMQLAQLEKLTAWLDGQIDQVADERSHLANVRNRALVLLGFWRGFRSDELSRLRIEHVTVEAGRGMTLFLPRTKGDRAQLGTTFKAPALSRLCPVAAYEAWIATSGLTEGFVFRSVDRWGNVSDEGLHAGSFVPLLRTLFREAGLPTPNSYSSHSLRRGFATWANSNGWDLKMLMEYVGWKDVRSAMRYIDAADPFAQHRIESALTMMPPPAPTQPAIVEPAKTQSLADEVTTSSTPQTHLNLHLVIERNSKFVRGVSKARRWIEDFCHSLYEMRCVNRQRTRYEITMPFAYGAELEAAIGELLGEIHFTAEMCDCMAEAVLHDPVADRYWR</sequence>
<keyword evidence="1" id="KW-0229">DNA integration</keyword>
<dbReference type="InterPro" id="IPR044068">
    <property type="entry name" value="CB"/>
</dbReference>
<dbReference type="InterPro" id="IPR052925">
    <property type="entry name" value="Phage_Integrase-like_Recomb"/>
</dbReference>
<dbReference type="SUPFAM" id="SSF47823">
    <property type="entry name" value="lambda integrase-like, N-terminal domain"/>
    <property type="match status" value="1"/>
</dbReference>
<accession>A0ABX9YEK1</accession>
<dbReference type="Proteomes" id="UP000281098">
    <property type="component" value="Unassembled WGS sequence"/>
</dbReference>
<dbReference type="RefSeq" id="WP_124492087.1">
    <property type="nucleotide sequence ID" value="NZ_QTOI01000108.1"/>
</dbReference>
<keyword evidence="3" id="KW-0233">DNA recombination</keyword>
<feature type="domain" description="Tyr recombinase" evidence="5">
    <location>
        <begin position="99"/>
        <end position="307"/>
    </location>
</feature>
<dbReference type="InterPro" id="IPR002104">
    <property type="entry name" value="Integrase_catalytic"/>
</dbReference>
<dbReference type="SUPFAM" id="SSF56349">
    <property type="entry name" value="DNA breaking-rejoining enzymes"/>
    <property type="match status" value="1"/>
</dbReference>
<dbReference type="Pfam" id="PF00589">
    <property type="entry name" value="Phage_integrase"/>
    <property type="match status" value="1"/>
</dbReference>
<evidence type="ECO:0000256" key="4">
    <source>
        <dbReference type="PROSITE-ProRule" id="PRU01248"/>
    </source>
</evidence>
<dbReference type="InterPro" id="IPR010998">
    <property type="entry name" value="Integrase_recombinase_N"/>
</dbReference>
<dbReference type="Gene3D" id="1.10.443.10">
    <property type="entry name" value="Intergrase catalytic core"/>
    <property type="match status" value="1"/>
</dbReference>
<dbReference type="InterPro" id="IPR013762">
    <property type="entry name" value="Integrase-like_cat_sf"/>
</dbReference>
<reference evidence="7 8" key="1">
    <citation type="submission" date="2018-08" db="EMBL/GenBank/DDBJ databases">
        <title>Comparative analysis of Burkholderia isolates from Puerto Rico.</title>
        <authorList>
            <person name="Hall C."/>
            <person name="Sahl J."/>
            <person name="Wagner D."/>
        </authorList>
    </citation>
    <scope>NUCLEOTIDE SEQUENCE [LARGE SCALE GENOMIC DNA]</scope>
    <source>
        <strain evidence="7 8">Bp8966</strain>
    </source>
</reference>
<protein>
    <submittedName>
        <fullName evidence="7">Tn3 family resolvase</fullName>
    </submittedName>
</protein>
<evidence type="ECO:0000256" key="2">
    <source>
        <dbReference type="ARBA" id="ARBA00023125"/>
    </source>
</evidence>
<keyword evidence="2 4" id="KW-0238">DNA-binding</keyword>
<evidence type="ECO:0000313" key="7">
    <source>
        <dbReference type="EMBL" id="RQY78043.1"/>
    </source>
</evidence>
<dbReference type="CDD" id="cd00799">
    <property type="entry name" value="INT_Cre_C"/>
    <property type="match status" value="1"/>
</dbReference>
<dbReference type="Gene3D" id="1.10.150.130">
    <property type="match status" value="1"/>
</dbReference>
<dbReference type="PANTHER" id="PTHR34605">
    <property type="entry name" value="PHAGE_INTEGRASE DOMAIN-CONTAINING PROTEIN"/>
    <property type="match status" value="1"/>
</dbReference>
<dbReference type="InterPro" id="IPR011010">
    <property type="entry name" value="DNA_brk_join_enz"/>
</dbReference>
<keyword evidence="8" id="KW-1185">Reference proteome</keyword>
<evidence type="ECO:0000256" key="1">
    <source>
        <dbReference type="ARBA" id="ARBA00022908"/>
    </source>
</evidence>
<dbReference type="PROSITE" id="PS51900">
    <property type="entry name" value="CB"/>
    <property type="match status" value="1"/>
</dbReference>
<comment type="caution">
    <text evidence="7">The sequence shown here is derived from an EMBL/GenBank/DDBJ whole genome shotgun (WGS) entry which is preliminary data.</text>
</comment>
<organism evidence="7 8">
    <name type="scientific">Burkholderia stagnalis</name>
    <dbReference type="NCBI Taxonomy" id="1503054"/>
    <lineage>
        <taxon>Bacteria</taxon>
        <taxon>Pseudomonadati</taxon>
        <taxon>Pseudomonadota</taxon>
        <taxon>Betaproteobacteria</taxon>
        <taxon>Burkholderiales</taxon>
        <taxon>Burkholderiaceae</taxon>
        <taxon>Burkholderia</taxon>
        <taxon>Burkholderia cepacia complex</taxon>
    </lineage>
</organism>
<evidence type="ECO:0000256" key="3">
    <source>
        <dbReference type="ARBA" id="ARBA00023172"/>
    </source>
</evidence>
<name>A0ABX9YEK1_9BURK</name>
<dbReference type="PROSITE" id="PS51898">
    <property type="entry name" value="TYR_RECOMBINASE"/>
    <property type="match status" value="1"/>
</dbReference>
<evidence type="ECO:0000259" key="6">
    <source>
        <dbReference type="PROSITE" id="PS51900"/>
    </source>
</evidence>